<feature type="region of interest" description="Disordered" evidence="1">
    <location>
        <begin position="31"/>
        <end position="60"/>
    </location>
</feature>
<reference evidence="3" key="1">
    <citation type="submission" date="2021-05" db="EMBL/GenBank/DDBJ databases">
        <authorList>
            <person name="Alioto T."/>
            <person name="Alioto T."/>
            <person name="Gomez Garrido J."/>
        </authorList>
    </citation>
    <scope>NUCLEOTIDE SEQUENCE</scope>
</reference>
<organism evidence="3">
    <name type="scientific">Culex pipiens</name>
    <name type="common">House mosquito</name>
    <dbReference type="NCBI Taxonomy" id="7175"/>
    <lineage>
        <taxon>Eukaryota</taxon>
        <taxon>Metazoa</taxon>
        <taxon>Ecdysozoa</taxon>
        <taxon>Arthropoda</taxon>
        <taxon>Hexapoda</taxon>
        <taxon>Insecta</taxon>
        <taxon>Pterygota</taxon>
        <taxon>Neoptera</taxon>
        <taxon>Endopterygota</taxon>
        <taxon>Diptera</taxon>
        <taxon>Nematocera</taxon>
        <taxon>Culicoidea</taxon>
        <taxon>Culicidae</taxon>
        <taxon>Culicinae</taxon>
        <taxon>Culicini</taxon>
        <taxon>Culex</taxon>
        <taxon>Culex</taxon>
    </lineage>
</organism>
<keyword evidence="2" id="KW-0732">Signal</keyword>
<evidence type="ECO:0000256" key="2">
    <source>
        <dbReference type="SAM" id="SignalP"/>
    </source>
</evidence>
<accession>A0A8D8FY34</accession>
<dbReference type="AlphaFoldDB" id="A0A8D8FY34"/>
<sequence length="133" mass="15467">MSSGHVWLYVWVLIPVPVRYLSGFRCPTRSHQHDTDDSHPEAGWPGVRGQRGLHQIPGRRSCQKRRRLTNHCGTAKRKRESALETRPAECLPLLLQLRWHTHGPLLYVQNLPRCPVPAVQLKSRLYWSYCRKA</sequence>
<dbReference type="EMBL" id="HBUE01105166">
    <property type="protein sequence ID" value="CAG6486734.1"/>
    <property type="molecule type" value="Transcribed_RNA"/>
</dbReference>
<protein>
    <submittedName>
        <fullName evidence="3">(northern house mosquito) hypothetical protein</fullName>
    </submittedName>
</protein>
<feature type="signal peptide" evidence="2">
    <location>
        <begin position="1"/>
        <end position="23"/>
    </location>
</feature>
<evidence type="ECO:0000313" key="3">
    <source>
        <dbReference type="EMBL" id="CAG6486734.1"/>
    </source>
</evidence>
<evidence type="ECO:0000256" key="1">
    <source>
        <dbReference type="SAM" id="MobiDB-lite"/>
    </source>
</evidence>
<proteinExistence type="predicted"/>
<feature type="compositionally biased region" description="Basic and acidic residues" evidence="1">
    <location>
        <begin position="31"/>
        <end position="40"/>
    </location>
</feature>
<name>A0A8D8FY34_CULPI</name>
<feature type="chain" id="PRO_5034927920" evidence="2">
    <location>
        <begin position="24"/>
        <end position="133"/>
    </location>
</feature>